<evidence type="ECO:0000313" key="2">
    <source>
        <dbReference type="Proteomes" id="UP000007104"/>
    </source>
</evidence>
<name>A0A0H3GAK5_BRUSU</name>
<evidence type="ECO:0000313" key="1">
    <source>
        <dbReference type="EMBL" id="AEM19767.1"/>
    </source>
</evidence>
<dbReference type="AlphaFoldDB" id="A0A0H3GAK5"/>
<organism evidence="1 2">
    <name type="scientific">Brucella suis biovar 1 (strain 1330)</name>
    <dbReference type="NCBI Taxonomy" id="204722"/>
    <lineage>
        <taxon>Bacteria</taxon>
        <taxon>Pseudomonadati</taxon>
        <taxon>Pseudomonadota</taxon>
        <taxon>Alphaproteobacteria</taxon>
        <taxon>Hyphomicrobiales</taxon>
        <taxon>Brucellaceae</taxon>
        <taxon>Brucella/Ochrobactrum group</taxon>
        <taxon>Brucella</taxon>
    </lineage>
</organism>
<sequence>MTRIFSENRFTLFGMRSNLHNGLPLRNRGHIALQPEKAAGAADKALQ</sequence>
<dbReference type="KEGG" id="bms:BRA0288"/>
<keyword evidence="2" id="KW-1185">Reference proteome</keyword>
<dbReference type="HOGENOM" id="CLU_211372_0_0_5"/>
<dbReference type="Proteomes" id="UP000007104">
    <property type="component" value="Chromosome II"/>
</dbReference>
<gene>
    <name evidence="1" type="ordered locus">BS1330_II0285</name>
</gene>
<protein>
    <submittedName>
        <fullName evidence="1">Uncharacterized protein</fullName>
    </submittedName>
</protein>
<reference evidence="1 2" key="1">
    <citation type="journal article" date="2011" name="J. Bacteriol.">
        <title>Revised genome sequence of Brucella suis 1330.</title>
        <authorList>
            <person name="Tae H."/>
            <person name="Shallom S."/>
            <person name="Settlage R."/>
            <person name="Preston D."/>
            <person name="Adams L.G."/>
            <person name="Garner H.R."/>
        </authorList>
    </citation>
    <scope>NUCLEOTIDE SEQUENCE [LARGE SCALE GENOMIC DNA]</scope>
    <source>
        <strain evidence="1 2">1330</strain>
    </source>
</reference>
<dbReference type="EMBL" id="CP002998">
    <property type="protein sequence ID" value="AEM19767.1"/>
    <property type="molecule type" value="Genomic_DNA"/>
</dbReference>
<accession>A0A0H3GAK5</accession>
<dbReference type="KEGG" id="bsi:BS1330_II0285"/>
<proteinExistence type="predicted"/>